<dbReference type="Proteomes" id="UP000076842">
    <property type="component" value="Unassembled WGS sequence"/>
</dbReference>
<name>A0A165GMQ1_9BASI</name>
<reference evidence="2 3" key="1">
    <citation type="journal article" date="2016" name="Mol. Biol. Evol.">
        <title>Comparative Genomics of Early-Diverging Mushroom-Forming Fungi Provides Insights into the Origins of Lignocellulose Decay Capabilities.</title>
        <authorList>
            <person name="Nagy L.G."/>
            <person name="Riley R."/>
            <person name="Tritt A."/>
            <person name="Adam C."/>
            <person name="Daum C."/>
            <person name="Floudas D."/>
            <person name="Sun H."/>
            <person name="Yadav J.S."/>
            <person name="Pangilinan J."/>
            <person name="Larsson K.H."/>
            <person name="Matsuura K."/>
            <person name="Barry K."/>
            <person name="Labutti K."/>
            <person name="Kuo R."/>
            <person name="Ohm R.A."/>
            <person name="Bhattacharya S.S."/>
            <person name="Shirouzu T."/>
            <person name="Yoshinaga Y."/>
            <person name="Martin F.M."/>
            <person name="Grigoriev I.V."/>
            <person name="Hibbett D.S."/>
        </authorList>
    </citation>
    <scope>NUCLEOTIDE SEQUENCE [LARGE SCALE GENOMIC DNA]</scope>
    <source>
        <strain evidence="2 3">HHB12733</strain>
    </source>
</reference>
<evidence type="ECO:0000313" key="3">
    <source>
        <dbReference type="Proteomes" id="UP000076842"/>
    </source>
</evidence>
<dbReference type="SUPFAM" id="SSF48452">
    <property type="entry name" value="TPR-like"/>
    <property type="match status" value="1"/>
</dbReference>
<evidence type="ECO:0000256" key="1">
    <source>
        <dbReference type="SAM" id="MobiDB-lite"/>
    </source>
</evidence>
<dbReference type="EMBL" id="KV423953">
    <property type="protein sequence ID" value="KZT58258.1"/>
    <property type="molecule type" value="Genomic_DNA"/>
</dbReference>
<dbReference type="InParanoid" id="A0A165GMQ1"/>
<protein>
    <recommendedName>
        <fullName evidence="4">TPR-like protein</fullName>
    </recommendedName>
</protein>
<feature type="region of interest" description="Disordered" evidence="1">
    <location>
        <begin position="151"/>
        <end position="171"/>
    </location>
</feature>
<dbReference type="OrthoDB" id="10468862at2759"/>
<organism evidence="2 3">
    <name type="scientific">Calocera cornea HHB12733</name>
    <dbReference type="NCBI Taxonomy" id="1353952"/>
    <lineage>
        <taxon>Eukaryota</taxon>
        <taxon>Fungi</taxon>
        <taxon>Dikarya</taxon>
        <taxon>Basidiomycota</taxon>
        <taxon>Agaricomycotina</taxon>
        <taxon>Dacrymycetes</taxon>
        <taxon>Dacrymycetales</taxon>
        <taxon>Dacrymycetaceae</taxon>
        <taxon>Calocera</taxon>
    </lineage>
</organism>
<evidence type="ECO:0000313" key="2">
    <source>
        <dbReference type="EMBL" id="KZT58258.1"/>
    </source>
</evidence>
<dbReference type="AlphaFoldDB" id="A0A165GMQ1"/>
<dbReference type="InterPro" id="IPR011990">
    <property type="entry name" value="TPR-like_helical_dom_sf"/>
</dbReference>
<dbReference type="Gene3D" id="1.25.40.10">
    <property type="entry name" value="Tetratricopeptide repeat domain"/>
    <property type="match status" value="1"/>
</dbReference>
<evidence type="ECO:0008006" key="4">
    <source>
        <dbReference type="Google" id="ProtNLM"/>
    </source>
</evidence>
<sequence length="171" mass="19134">MNIKESLKLEFPDKTDALAYYLTTKPLVLLSTVAFDKGAHEEGLSIIDRALSLTRESTRPELILKPKLARNLLLRSRHLLALNRPKDALSDVLEGLELLRPAANRYPAAWNPLLKQILVHKTDVHRAMGQLEEANSSTKAAENVQLVFERPGGPFDFDPNRPHPETKGINA</sequence>
<keyword evidence="3" id="KW-1185">Reference proteome</keyword>
<feature type="compositionally biased region" description="Basic and acidic residues" evidence="1">
    <location>
        <begin position="158"/>
        <end position="171"/>
    </location>
</feature>
<gene>
    <name evidence="2" type="ORF">CALCODRAFT_254697</name>
</gene>
<proteinExistence type="predicted"/>
<accession>A0A165GMQ1</accession>